<proteinExistence type="predicted"/>
<dbReference type="AlphaFoldDB" id="A0A9X1VNQ0"/>
<protein>
    <submittedName>
        <fullName evidence="1">Uncharacterized protein</fullName>
    </submittedName>
</protein>
<gene>
    <name evidence="1" type="ORF">MC378_09890</name>
</gene>
<dbReference type="Proteomes" id="UP001139369">
    <property type="component" value="Unassembled WGS sequence"/>
</dbReference>
<evidence type="ECO:0000313" key="1">
    <source>
        <dbReference type="EMBL" id="MCI2229476.1"/>
    </source>
</evidence>
<dbReference type="RefSeq" id="WP_242178598.1">
    <property type="nucleotide sequence ID" value="NZ_JAKQYM010000006.1"/>
</dbReference>
<keyword evidence="2" id="KW-1185">Reference proteome</keyword>
<name>A0A9X1VNQ0_9FLAO</name>
<organism evidence="1 2">
    <name type="scientific">Polaribacter marinus</name>
    <dbReference type="NCBI Taxonomy" id="2916838"/>
    <lineage>
        <taxon>Bacteria</taxon>
        <taxon>Pseudomonadati</taxon>
        <taxon>Bacteroidota</taxon>
        <taxon>Flavobacteriia</taxon>
        <taxon>Flavobacteriales</taxon>
        <taxon>Flavobacteriaceae</taxon>
    </lineage>
</organism>
<reference evidence="1" key="1">
    <citation type="submission" date="2022-02" db="EMBL/GenBank/DDBJ databases">
        <title>Polaribacter sp. MSW13, isolated from seawater.</title>
        <authorList>
            <person name="Kristyanto S."/>
            <person name="Jung J."/>
            <person name="Jeon C.O."/>
        </authorList>
    </citation>
    <scope>NUCLEOTIDE SEQUENCE</scope>
    <source>
        <strain evidence="1">MSW13</strain>
    </source>
</reference>
<evidence type="ECO:0000313" key="2">
    <source>
        <dbReference type="Proteomes" id="UP001139369"/>
    </source>
</evidence>
<sequence length="87" mass="10277">MNYFSQFWDENRDDKYADWGTSTWFFETNDSDEVLKQITVYKNGKVTKYNAANLEDEFGSLCDGTLTIDECDGDLISKKEFYKIWEV</sequence>
<comment type="caution">
    <text evidence="1">The sequence shown here is derived from an EMBL/GenBank/DDBJ whole genome shotgun (WGS) entry which is preliminary data.</text>
</comment>
<dbReference type="EMBL" id="JAKQYM010000006">
    <property type="protein sequence ID" value="MCI2229476.1"/>
    <property type="molecule type" value="Genomic_DNA"/>
</dbReference>
<accession>A0A9X1VNQ0</accession>